<dbReference type="InterPro" id="IPR007188">
    <property type="entry name" value="ARPC2"/>
</dbReference>
<dbReference type="PANTHER" id="PTHR12058">
    <property type="entry name" value="ARP2/3 COMPLEX 34 KDA SUBUNIT"/>
    <property type="match status" value="1"/>
</dbReference>
<dbReference type="eggNOG" id="KOG2826">
    <property type="taxonomic scope" value="Eukaryota"/>
</dbReference>
<reference evidence="8" key="1">
    <citation type="submission" date="2017-04" db="EMBL/GenBank/DDBJ databases">
        <title>Population genomics of picophytoplankton unveils novel chromosome hypervariability.</title>
        <authorList>
            <consortium name="DOE Joint Genome Institute"/>
            <person name="Blanc-Mathieu R."/>
            <person name="Krasovec M."/>
            <person name="Hebrard M."/>
            <person name="Yau S."/>
            <person name="Desgranges E."/>
            <person name="Martin J."/>
            <person name="Schackwitz W."/>
            <person name="Kuo A."/>
            <person name="Salin G."/>
            <person name="Donnadieu C."/>
            <person name="Desdevises Y."/>
            <person name="Sanchez-Ferandin S."/>
            <person name="Moreau H."/>
            <person name="Rivals E."/>
            <person name="Grigoriev I.V."/>
            <person name="Grimsley N."/>
            <person name="Eyre-Walker A."/>
            <person name="Piganeau G."/>
        </authorList>
    </citation>
    <scope>NUCLEOTIDE SEQUENCE [LARGE SCALE GENOMIC DNA]</scope>
    <source>
        <strain evidence="8">RCC 1115</strain>
    </source>
</reference>
<evidence type="ECO:0000256" key="6">
    <source>
        <dbReference type="RuleBase" id="RU364015"/>
    </source>
</evidence>
<dbReference type="Pfam" id="PF04045">
    <property type="entry name" value="P34-Arc"/>
    <property type="match status" value="1"/>
</dbReference>
<dbReference type="Gene3D" id="3.30.1460.20">
    <property type="match status" value="2"/>
</dbReference>
<accession>A0A1Y5I3H6</accession>
<dbReference type="AlphaFoldDB" id="A0A1Y5I3H6"/>
<evidence type="ECO:0000256" key="7">
    <source>
        <dbReference type="SAM" id="MobiDB-lite"/>
    </source>
</evidence>
<dbReference type="PANTHER" id="PTHR12058:SF0">
    <property type="entry name" value="ACTIN-RELATED PROTEIN 2_3 COMPLEX SUBUNIT 2"/>
    <property type="match status" value="1"/>
</dbReference>
<comment type="subunit">
    <text evidence="6">Component of the Arp2/3 complex.</text>
</comment>
<evidence type="ECO:0000256" key="5">
    <source>
        <dbReference type="ARBA" id="ARBA00023212"/>
    </source>
</evidence>
<organism evidence="8">
    <name type="scientific">Ostreococcus tauri</name>
    <name type="common">Marine green alga</name>
    <dbReference type="NCBI Taxonomy" id="70448"/>
    <lineage>
        <taxon>Eukaryota</taxon>
        <taxon>Viridiplantae</taxon>
        <taxon>Chlorophyta</taxon>
        <taxon>Mamiellophyceae</taxon>
        <taxon>Mamiellales</taxon>
        <taxon>Bathycoccaceae</taxon>
        <taxon>Ostreococcus</taxon>
    </lineage>
</organism>
<dbReference type="GO" id="GO:0005200">
    <property type="term" value="F:structural constituent of cytoskeleton"/>
    <property type="evidence" value="ECO:0007669"/>
    <property type="project" value="TreeGrafter"/>
</dbReference>
<name>A0A1Y5I3H6_OSTTA</name>
<comment type="similarity">
    <text evidence="2 6">Belongs to the ARPC2 family.</text>
</comment>
<dbReference type="GO" id="GO:0034314">
    <property type="term" value="P:Arp2/3 complex-mediated actin nucleation"/>
    <property type="evidence" value="ECO:0007669"/>
    <property type="project" value="InterPro"/>
</dbReference>
<dbReference type="EMBL" id="KZ155826">
    <property type="protein sequence ID" value="OUS44011.1"/>
    <property type="molecule type" value="Genomic_DNA"/>
</dbReference>
<dbReference type="GO" id="GO:0005885">
    <property type="term" value="C:Arp2/3 protein complex"/>
    <property type="evidence" value="ECO:0007669"/>
    <property type="project" value="InterPro"/>
</dbReference>
<dbReference type="GO" id="GO:0051015">
    <property type="term" value="F:actin filament binding"/>
    <property type="evidence" value="ECO:0007669"/>
    <property type="project" value="TreeGrafter"/>
</dbReference>
<keyword evidence="4 6" id="KW-0009">Actin-binding</keyword>
<evidence type="ECO:0000256" key="3">
    <source>
        <dbReference type="ARBA" id="ARBA00022490"/>
    </source>
</evidence>
<keyword evidence="3 6" id="KW-0963">Cytoplasm</keyword>
<proteinExistence type="inferred from homology"/>
<sequence length="329" mass="36265">MDRDGAHGEISRASPFIRDVLLARVRAVRAGDAETLAEPLGAHAIEFDDVRLAASSVREEKGKDAVDVSVGASPGAMDGARARADAEALCASGTATRVRDKANAGYDLTLRVDVSELAAMESEAARMEVIERAARVRSAVYGAKLRAHLRALGETGGTEGALDWHTRRPGETMFIKPQKDQVTVVFPMRFEDARDAVIATQFLTHFAEVRRTQKDLSTAPAVSYIKTPPLELKEAPEELLNVAATNGGYVSFVLFKRHVAEDRLESTVWNILTFHAFVSFHIKYSKAYWHSRMRNKVESWLSILKRAKKSDPNGPKKMTTASGRTFVRK</sequence>
<evidence type="ECO:0000256" key="1">
    <source>
        <dbReference type="ARBA" id="ARBA00004245"/>
    </source>
</evidence>
<gene>
    <name evidence="8" type="ORF">BE221DRAFT_79468</name>
</gene>
<evidence type="ECO:0000256" key="2">
    <source>
        <dbReference type="ARBA" id="ARBA00007192"/>
    </source>
</evidence>
<evidence type="ECO:0000313" key="8">
    <source>
        <dbReference type="EMBL" id="OUS44011.1"/>
    </source>
</evidence>
<evidence type="ECO:0000256" key="4">
    <source>
        <dbReference type="ARBA" id="ARBA00023203"/>
    </source>
</evidence>
<dbReference type="SUPFAM" id="SSF69645">
    <property type="entry name" value="Arp2/3 complex subunits"/>
    <property type="match status" value="1"/>
</dbReference>
<dbReference type="GO" id="GO:0030041">
    <property type="term" value="P:actin filament polymerization"/>
    <property type="evidence" value="ECO:0007669"/>
    <property type="project" value="InterPro"/>
</dbReference>
<dbReference type="InterPro" id="IPR034666">
    <property type="entry name" value="ARPC2/4"/>
</dbReference>
<dbReference type="Proteomes" id="UP000195557">
    <property type="component" value="Unassembled WGS sequence"/>
</dbReference>
<feature type="region of interest" description="Disordered" evidence="7">
    <location>
        <begin position="308"/>
        <end position="329"/>
    </location>
</feature>
<keyword evidence="5 6" id="KW-0206">Cytoskeleton</keyword>
<comment type="subcellular location">
    <subcellularLocation>
        <location evidence="1 6">Cytoplasm</location>
        <location evidence="1 6">Cytoskeleton</location>
    </subcellularLocation>
</comment>
<comment type="function">
    <text evidence="6">Functions as actin-binding component of the Arp2/3 complex which is involved in regulation of actin polymerization and together with an activating nucleation-promoting factor (NPF) mediates the formation of branched actin networks.</text>
</comment>
<protein>
    <recommendedName>
        <fullName evidence="6">Arp2/3 complex 34 kDa subunit</fullName>
    </recommendedName>
</protein>